<dbReference type="SUPFAM" id="SSF48557">
    <property type="entry name" value="L-aspartase-like"/>
    <property type="match status" value="1"/>
</dbReference>
<accession>A0ABM9SI13</accession>
<dbReference type="InterPro" id="IPR008948">
    <property type="entry name" value="L-Aspartase-like"/>
</dbReference>
<proteinExistence type="predicted"/>
<reference evidence="1 2" key="1">
    <citation type="submission" date="2015-03" db="EMBL/GenBank/DDBJ databases">
        <authorList>
            <consortium name="Pathogen Informatics"/>
            <person name="Murphy D."/>
        </authorList>
    </citation>
    <scope>NUCLEOTIDE SEQUENCE [LARGE SCALE GENOMIC DNA]</scope>
    <source>
        <strain evidence="1 2">IP05342</strain>
    </source>
</reference>
<dbReference type="Gene3D" id="1.20.200.10">
    <property type="entry name" value="Fumarase/aspartase (Central domain)"/>
    <property type="match status" value="1"/>
</dbReference>
<dbReference type="Proteomes" id="UP000041601">
    <property type="component" value="Unassembled WGS sequence"/>
</dbReference>
<gene>
    <name evidence="1" type="ORF">ERS137959_04400</name>
</gene>
<keyword evidence="2" id="KW-1185">Reference proteome</keyword>
<name>A0ABM9SI13_YEREN</name>
<organism evidence="1 2">
    <name type="scientific">Yersinia enterocolitica</name>
    <dbReference type="NCBI Taxonomy" id="630"/>
    <lineage>
        <taxon>Bacteria</taxon>
        <taxon>Pseudomonadati</taxon>
        <taxon>Pseudomonadota</taxon>
        <taxon>Gammaproteobacteria</taxon>
        <taxon>Enterobacterales</taxon>
        <taxon>Yersiniaceae</taxon>
        <taxon>Yersinia</taxon>
    </lineage>
</organism>
<protein>
    <submittedName>
        <fullName evidence="1">Phenylalanine and histidine ammonia-lyase</fullName>
    </submittedName>
</protein>
<dbReference type="InterPro" id="IPR001106">
    <property type="entry name" value="Aromatic_Lyase"/>
</dbReference>
<comment type="caution">
    <text evidence="1">The sequence shown here is derived from an EMBL/GenBank/DDBJ whole genome shotgun (WGS) entry which is preliminary data.</text>
</comment>
<dbReference type="EMBL" id="CPXJ01000091">
    <property type="protein sequence ID" value="CNE67375.1"/>
    <property type="molecule type" value="Genomic_DNA"/>
</dbReference>
<evidence type="ECO:0000313" key="2">
    <source>
        <dbReference type="Proteomes" id="UP000041601"/>
    </source>
</evidence>
<dbReference type="Pfam" id="PF00221">
    <property type="entry name" value="Lyase_aromatic"/>
    <property type="match status" value="1"/>
</dbReference>
<sequence>MPTEQYNQDIVSLGTHAAQDVAEMEIKLRDVVSMTLITAAQALALRDNLQIIAPEVAAFYHAVRRFSPFLDKDRPLDEDIARLSQAIITNELPLPDIILD</sequence>
<evidence type="ECO:0000313" key="1">
    <source>
        <dbReference type="EMBL" id="CNE67375.1"/>
    </source>
</evidence>